<comment type="similarity">
    <text evidence="1">Belongs to the AHA1 family.</text>
</comment>
<dbReference type="InterPro" id="IPR023393">
    <property type="entry name" value="START-like_dom_sf"/>
</dbReference>
<protein>
    <submittedName>
        <fullName evidence="3">SRPBCC domain-containing protein</fullName>
    </submittedName>
</protein>
<name>A0A939JGB9_9ACTN</name>
<organism evidence="3 4">
    <name type="scientific">Streptomyces beijiangensis</name>
    <dbReference type="NCBI Taxonomy" id="163361"/>
    <lineage>
        <taxon>Bacteria</taxon>
        <taxon>Bacillati</taxon>
        <taxon>Actinomycetota</taxon>
        <taxon>Actinomycetes</taxon>
        <taxon>Kitasatosporales</taxon>
        <taxon>Streptomycetaceae</taxon>
        <taxon>Streptomyces</taxon>
    </lineage>
</organism>
<evidence type="ECO:0000313" key="3">
    <source>
        <dbReference type="EMBL" id="MBO0510905.1"/>
    </source>
</evidence>
<proteinExistence type="inferred from homology"/>
<dbReference type="Pfam" id="PF08327">
    <property type="entry name" value="AHSA1"/>
    <property type="match status" value="1"/>
</dbReference>
<dbReference type="SUPFAM" id="SSF55961">
    <property type="entry name" value="Bet v1-like"/>
    <property type="match status" value="1"/>
</dbReference>
<accession>A0A939JGB9</accession>
<dbReference type="RefSeq" id="WP_206960101.1">
    <property type="nucleotide sequence ID" value="NZ_BAAAJJ010000002.1"/>
</dbReference>
<dbReference type="Proteomes" id="UP000664167">
    <property type="component" value="Unassembled WGS sequence"/>
</dbReference>
<dbReference type="Gene3D" id="3.30.530.20">
    <property type="match status" value="1"/>
</dbReference>
<evidence type="ECO:0000259" key="2">
    <source>
        <dbReference type="Pfam" id="PF08327"/>
    </source>
</evidence>
<comment type="caution">
    <text evidence="3">The sequence shown here is derived from an EMBL/GenBank/DDBJ whole genome shotgun (WGS) entry which is preliminary data.</text>
</comment>
<evidence type="ECO:0000313" key="4">
    <source>
        <dbReference type="Proteomes" id="UP000664167"/>
    </source>
</evidence>
<gene>
    <name evidence="3" type="ORF">J0695_03635</name>
</gene>
<keyword evidence="4" id="KW-1185">Reference proteome</keyword>
<dbReference type="EMBL" id="JAFLRJ010000027">
    <property type="protein sequence ID" value="MBO0510905.1"/>
    <property type="molecule type" value="Genomic_DNA"/>
</dbReference>
<evidence type="ECO:0000256" key="1">
    <source>
        <dbReference type="ARBA" id="ARBA00006817"/>
    </source>
</evidence>
<dbReference type="InterPro" id="IPR013538">
    <property type="entry name" value="ASHA1/2-like_C"/>
</dbReference>
<dbReference type="AlphaFoldDB" id="A0A939JGB9"/>
<reference evidence="3" key="1">
    <citation type="submission" date="2021-03" db="EMBL/GenBank/DDBJ databases">
        <title>Streptomyces poriferae sp. nov., a novel marine sponge-derived Actinobacteria species with anti-MRSA activity.</title>
        <authorList>
            <person name="Sandoval-Powers M."/>
            <person name="Kralova S."/>
            <person name="Nguyen G.-S."/>
            <person name="Fawwal D."/>
            <person name="Degnes K."/>
            <person name="Klinkenberg G."/>
            <person name="Sletta H."/>
            <person name="Wentzel A."/>
            <person name="Liles M.R."/>
        </authorList>
    </citation>
    <scope>NUCLEOTIDE SEQUENCE</scope>
    <source>
        <strain evidence="3">DSM 41794</strain>
    </source>
</reference>
<feature type="domain" description="Activator of Hsp90 ATPase homologue 1/2-like C-terminal" evidence="2">
    <location>
        <begin position="29"/>
        <end position="143"/>
    </location>
</feature>
<sequence>MTSDALAHGTSTTHGTTHVLRFALHLPHSLEQVWSAVATPRGLPGWLAAADVLEPRLGGAVKLRWLNGESDNVHSGTVTAWEVQRVAEYTVDLHGRVRFHLEPVGAQAAVVRFTNEFQGPDSLRLDCLAGWHDHFEFLYDALEGSPKDWSTWSTDRWQELRAAYETAGGKHA</sequence>